<dbReference type="GO" id="GO:0004553">
    <property type="term" value="F:hydrolase activity, hydrolyzing O-glycosyl compounds"/>
    <property type="evidence" value="ECO:0007669"/>
    <property type="project" value="InterPro"/>
</dbReference>
<dbReference type="InterPro" id="IPR013780">
    <property type="entry name" value="Glyco_hydro_b"/>
</dbReference>
<comment type="function">
    <text evidence="6">Maltosyltransferase that uses maltose 1-phosphate (M1P) as the sugar donor to elongate linear or branched alpha-(1-&gt;4)-glucans. Is involved in a branched alpha-glucan biosynthetic pathway from trehalose, together with TreS, Mak and GlgB.</text>
</comment>
<dbReference type="Pfam" id="PF00128">
    <property type="entry name" value="Alpha-amylase"/>
    <property type="match status" value="1"/>
</dbReference>
<feature type="binding site" evidence="6">
    <location>
        <begin position="524"/>
        <end position="525"/>
    </location>
    <ligand>
        <name>alpha-maltose 1-phosphate</name>
        <dbReference type="ChEBI" id="CHEBI:63576"/>
    </ligand>
</feature>
<dbReference type="InterPro" id="IPR021828">
    <property type="entry name" value="GlgE_dom_N/S"/>
</dbReference>
<dbReference type="InterPro" id="IPR026585">
    <property type="entry name" value="GlgE"/>
</dbReference>
<reference evidence="9" key="1">
    <citation type="journal article" date="2022" name="Int. J. Syst. Evol. Microbiol.">
        <title>Pseudomonas aegrilactucae sp. nov. and Pseudomonas morbosilactucae sp. nov., pathogens causing bacterial rot of lettuce in Japan.</title>
        <authorList>
            <person name="Sawada H."/>
            <person name="Fujikawa T."/>
            <person name="Satou M."/>
        </authorList>
    </citation>
    <scope>NUCLEOTIDE SEQUENCE</scope>
    <source>
        <strain evidence="9">0166_1</strain>
    </source>
</reference>
<sequence>MRRRKYEHLVPSSPDQPPPRIQIEEPAPRVDCGRYPAKACVGDTVDVFATIFKDGHDILRAVARYRAPGSEEWHEAPMRRIDAHVDGDRWQGSFRVTAQGRWTWSVQTWTDAYATWHSEIERKVAAGQDEFSGELSEGAVLLRDAAVRAGHGADADRLTAAADHLTVDAALDPELLALTERYPDRTGASVLDAPLIVDVDRPRARFGAWYELFPRSWGGLRGVQEAIPQLAELGFDVLYLPPIHPIGTTNRKGRNNALQAGPDDPGSPWAIGSAEGGHDAIHPDLGTIEDFDAMVATAREHGIDIALDFAIQCSPDHPWLKEHPEWFHRRPDGTLKYAENPPKRYQDIYNVNWDTPDWEALWDALRDVVMHWVDHGVRAFRVDNPHTKPLPFWEWLIGEVRAVQPDTIFLAEAFTRRAMMRTLAKVGFSQSYTYFTWKNSRWELTEYVNELAHSGMQDYYRPNFFVNTPDILTEYLQHGGPPAFAPRLILAATLSPTYGIYSGFEHFENVPVRPGSEEYLDSEKYEIKDRRLDGPLLPLVGRLNEIRRDHPALQHLGNVTFLETENDALIAYAKRHSDDVVICVVNIDPHNPQEGVAVIPYELGLPPVFPVVDLLGGERFDWQIGRNFVRLHPPYRAAHVLTTVPR</sequence>
<evidence type="ECO:0000256" key="5">
    <source>
        <dbReference type="ARBA" id="ARBA00048735"/>
    </source>
</evidence>
<gene>
    <name evidence="9" type="primary">glgE2</name>
    <name evidence="6" type="synonym">glgE</name>
    <name evidence="9" type="ORF">DSM104329_03984</name>
</gene>
<dbReference type="AlphaFoldDB" id="A0A9E6Y0W3"/>
<protein>
    <recommendedName>
        <fullName evidence="6">Alpha-1,4-glucan:maltose-1-phosphate maltosyltransferase</fullName>
        <shortName evidence="6">GMPMT</shortName>
        <ecNumber evidence="6">2.4.99.16</ecNumber>
    </recommendedName>
    <alternativeName>
        <fullName evidence="6">(1-&gt;4)-alpha-D-glucan:maltose-1-phosphate alpha-D-maltosyltransferase</fullName>
    </alternativeName>
</protein>
<dbReference type="GO" id="GO:0030979">
    <property type="term" value="P:alpha-glucan biosynthetic process"/>
    <property type="evidence" value="ECO:0007669"/>
    <property type="project" value="UniProtKB-UniRule"/>
</dbReference>
<organism evidence="9 10">
    <name type="scientific">Capillimicrobium parvum</name>
    <dbReference type="NCBI Taxonomy" id="2884022"/>
    <lineage>
        <taxon>Bacteria</taxon>
        <taxon>Bacillati</taxon>
        <taxon>Actinomycetota</taxon>
        <taxon>Thermoleophilia</taxon>
        <taxon>Solirubrobacterales</taxon>
        <taxon>Capillimicrobiaceae</taxon>
        <taxon>Capillimicrobium</taxon>
    </lineage>
</organism>
<dbReference type="Gene3D" id="1.20.58.80">
    <property type="entry name" value="Phosphotransferase system, lactose/cellobiose-type IIA subunit"/>
    <property type="match status" value="1"/>
</dbReference>
<feature type="active site" description="Proton donor" evidence="6">
    <location>
        <position position="412"/>
    </location>
</feature>
<dbReference type="HAMAP" id="MF_02124">
    <property type="entry name" value="GlgE"/>
    <property type="match status" value="1"/>
</dbReference>
<dbReference type="KEGG" id="sbae:DSM104329_03984"/>
<dbReference type="GO" id="GO:0016758">
    <property type="term" value="F:hexosyltransferase activity"/>
    <property type="evidence" value="ECO:0007669"/>
    <property type="project" value="UniProtKB-UniRule"/>
</dbReference>
<keyword evidence="10" id="KW-1185">Reference proteome</keyword>
<evidence type="ECO:0000313" key="10">
    <source>
        <dbReference type="Proteomes" id="UP001162834"/>
    </source>
</evidence>
<feature type="domain" description="Glycosyl hydrolase family 13 catalytic" evidence="8">
    <location>
        <begin position="207"/>
        <end position="547"/>
    </location>
</feature>
<comment type="similarity">
    <text evidence="6">Belongs to the glycosyl hydrolase 13 family. GlgE subfamily.</text>
</comment>
<evidence type="ECO:0000256" key="4">
    <source>
        <dbReference type="ARBA" id="ARBA00023277"/>
    </source>
</evidence>
<dbReference type="CDD" id="cd11344">
    <property type="entry name" value="AmyAc_GlgE_like"/>
    <property type="match status" value="1"/>
</dbReference>
<dbReference type="InterPro" id="IPR049171">
    <property type="entry name" value="GLGE_C"/>
</dbReference>
<evidence type="ECO:0000256" key="1">
    <source>
        <dbReference type="ARBA" id="ARBA00011738"/>
    </source>
</evidence>
<dbReference type="InterPro" id="IPR006047">
    <property type="entry name" value="GH13_cat_dom"/>
</dbReference>
<evidence type="ECO:0000256" key="3">
    <source>
        <dbReference type="ARBA" id="ARBA00022679"/>
    </source>
</evidence>
<evidence type="ECO:0000256" key="7">
    <source>
        <dbReference type="SAM" id="MobiDB-lite"/>
    </source>
</evidence>
<feature type="active site" description="Nucleophile" evidence="6">
    <location>
        <position position="383"/>
    </location>
</feature>
<dbReference type="Proteomes" id="UP001162834">
    <property type="component" value="Chromosome"/>
</dbReference>
<dbReference type="SMART" id="SM00642">
    <property type="entry name" value="Aamy"/>
    <property type="match status" value="1"/>
</dbReference>
<comment type="subunit">
    <text evidence="1 6">Homodimer.</text>
</comment>
<feature type="binding site" evidence="6">
    <location>
        <position position="252"/>
    </location>
    <ligand>
        <name>alpha-maltose 1-phosphate</name>
        <dbReference type="ChEBI" id="CHEBI:63576"/>
    </ligand>
</feature>
<dbReference type="PANTHER" id="PTHR47786">
    <property type="entry name" value="ALPHA-1,4-GLUCAN:MALTOSE-1-PHOSPHATE MALTOSYLTRANSFERASE"/>
    <property type="match status" value="1"/>
</dbReference>
<dbReference type="InterPro" id="IPR013783">
    <property type="entry name" value="Ig-like_fold"/>
</dbReference>
<dbReference type="Pfam" id="PF21702">
    <property type="entry name" value="GLGE_C"/>
    <property type="match status" value="1"/>
</dbReference>
<evidence type="ECO:0000259" key="8">
    <source>
        <dbReference type="SMART" id="SM00642"/>
    </source>
</evidence>
<name>A0A9E6Y0W3_9ACTN</name>
<proteinExistence type="inferred from homology"/>
<keyword evidence="3 6" id="KW-0808">Transferase</keyword>
<accession>A0A9E6Y0W3</accession>
<keyword evidence="2 6" id="KW-0328">Glycosyltransferase</keyword>
<dbReference type="Gene3D" id="3.20.20.80">
    <property type="entry name" value="Glycosidases"/>
    <property type="match status" value="1"/>
</dbReference>
<dbReference type="SUPFAM" id="SSF51445">
    <property type="entry name" value="(Trans)glycosidases"/>
    <property type="match status" value="1"/>
</dbReference>
<feature type="region of interest" description="Disordered" evidence="7">
    <location>
        <begin position="250"/>
        <end position="276"/>
    </location>
</feature>
<feature type="binding site" evidence="6">
    <location>
        <position position="312"/>
    </location>
    <ligand>
        <name>alpha-maltose 1-phosphate</name>
        <dbReference type="ChEBI" id="CHEBI:63576"/>
    </ligand>
</feature>
<dbReference type="EMBL" id="CP087164">
    <property type="protein sequence ID" value="UGS37567.1"/>
    <property type="molecule type" value="Genomic_DNA"/>
</dbReference>
<feature type="region of interest" description="Disordered" evidence="7">
    <location>
        <begin position="1"/>
        <end position="21"/>
    </location>
</feature>
<keyword evidence="4 6" id="KW-0119">Carbohydrate metabolism</keyword>
<evidence type="ECO:0000256" key="6">
    <source>
        <dbReference type="HAMAP-Rule" id="MF_02124"/>
    </source>
</evidence>
<dbReference type="Pfam" id="PF11896">
    <property type="entry name" value="GlgE_dom_N_S"/>
    <property type="match status" value="1"/>
</dbReference>
<evidence type="ECO:0000256" key="2">
    <source>
        <dbReference type="ARBA" id="ARBA00022676"/>
    </source>
</evidence>
<dbReference type="EC" id="2.4.99.16" evidence="6"/>
<dbReference type="Gene3D" id="2.60.40.10">
    <property type="entry name" value="Immunoglobulins"/>
    <property type="match status" value="1"/>
</dbReference>
<dbReference type="InterPro" id="IPR017853">
    <property type="entry name" value="GH"/>
</dbReference>
<feature type="binding site" evidence="6">
    <location>
        <position position="347"/>
    </location>
    <ligand>
        <name>alpha-maltose 1-phosphate</name>
        <dbReference type="ChEBI" id="CHEBI:63576"/>
    </ligand>
</feature>
<dbReference type="SUPFAM" id="SSF51011">
    <property type="entry name" value="Glycosyl hydrolase domain"/>
    <property type="match status" value="1"/>
</dbReference>
<dbReference type="PANTHER" id="PTHR47786:SF2">
    <property type="entry name" value="GLYCOSYL HYDROLASE FAMILY 13 CATALYTIC DOMAIN-CONTAINING PROTEIN"/>
    <property type="match status" value="1"/>
</dbReference>
<comment type="catalytic activity">
    <reaction evidence="5 6">
        <text>alpha-maltose 1-phosphate + [(1-&gt;4)-alpha-D-glucosyl](n) = [(1-&gt;4)-alpha-D-glucosyl](n+2) + phosphate</text>
        <dbReference type="Rhea" id="RHEA:42692"/>
        <dbReference type="Rhea" id="RHEA-COMP:9584"/>
        <dbReference type="Rhea" id="RHEA-COMP:10183"/>
        <dbReference type="ChEBI" id="CHEBI:15444"/>
        <dbReference type="ChEBI" id="CHEBI:43474"/>
        <dbReference type="ChEBI" id="CHEBI:63576"/>
        <dbReference type="EC" id="2.4.99.16"/>
    </reaction>
</comment>
<feature type="site" description="Transition state stabilizer" evidence="6">
    <location>
        <position position="470"/>
    </location>
</feature>
<dbReference type="Gene3D" id="2.60.40.1180">
    <property type="entry name" value="Golgi alpha-mannosidase II"/>
    <property type="match status" value="1"/>
</dbReference>
<evidence type="ECO:0000313" key="9">
    <source>
        <dbReference type="EMBL" id="UGS37567.1"/>
    </source>
</evidence>
<feature type="binding site" evidence="6">
    <location>
        <position position="384"/>
    </location>
    <ligand>
        <name>alpha-maltose 1-phosphate</name>
        <dbReference type="ChEBI" id="CHEBI:63576"/>
    </ligand>
</feature>